<name>A0A0F4YT33_RASE3</name>
<proteinExistence type="inferred from homology"/>
<dbReference type="Proteomes" id="UP000053958">
    <property type="component" value="Unassembled WGS sequence"/>
</dbReference>
<keyword evidence="4" id="KW-0496">Mitochondrion</keyword>
<dbReference type="STRING" id="1408163.A0A0F4YT33"/>
<comment type="caution">
    <text evidence="8">The sequence shown here is derived from an EMBL/GenBank/DDBJ whole genome shotgun (WGS) entry which is preliminary data.</text>
</comment>
<organism evidence="8 9">
    <name type="scientific">Rasamsonia emersonii (strain ATCC 16479 / CBS 393.64 / IMI 116815)</name>
    <dbReference type="NCBI Taxonomy" id="1408163"/>
    <lineage>
        <taxon>Eukaryota</taxon>
        <taxon>Fungi</taxon>
        <taxon>Dikarya</taxon>
        <taxon>Ascomycota</taxon>
        <taxon>Pezizomycotina</taxon>
        <taxon>Eurotiomycetes</taxon>
        <taxon>Eurotiomycetidae</taxon>
        <taxon>Eurotiales</taxon>
        <taxon>Trichocomaceae</taxon>
        <taxon>Rasamsonia</taxon>
    </lineage>
</organism>
<dbReference type="RefSeq" id="XP_013327857.1">
    <property type="nucleotide sequence ID" value="XM_013472403.1"/>
</dbReference>
<evidence type="ECO:0000256" key="4">
    <source>
        <dbReference type="ARBA" id="ARBA00023128"/>
    </source>
</evidence>
<reference evidence="8 9" key="1">
    <citation type="submission" date="2015-04" db="EMBL/GenBank/DDBJ databases">
        <authorList>
            <person name="Heijne W.H."/>
            <person name="Fedorova N.D."/>
            <person name="Nierman W.C."/>
            <person name="Vollebregt A.W."/>
            <person name="Zhao Z."/>
            <person name="Wu L."/>
            <person name="Kumar M."/>
            <person name="Stam H."/>
            <person name="van den Berg M.A."/>
            <person name="Pel H.J."/>
        </authorList>
    </citation>
    <scope>NUCLEOTIDE SEQUENCE [LARGE SCALE GENOMIC DNA]</scope>
    <source>
        <strain evidence="8 9">CBS 393.64</strain>
    </source>
</reference>
<evidence type="ECO:0000256" key="2">
    <source>
        <dbReference type="ARBA" id="ARBA00008860"/>
    </source>
</evidence>
<keyword evidence="3" id="KW-0689">Ribosomal protein</keyword>
<feature type="region of interest" description="Disordered" evidence="7">
    <location>
        <begin position="87"/>
        <end position="124"/>
    </location>
</feature>
<evidence type="ECO:0000313" key="8">
    <source>
        <dbReference type="EMBL" id="KKA21245.1"/>
    </source>
</evidence>
<dbReference type="GO" id="GO:0005739">
    <property type="term" value="C:mitochondrion"/>
    <property type="evidence" value="ECO:0007669"/>
    <property type="project" value="UniProtKB-SubCell"/>
</dbReference>
<dbReference type="AlphaFoldDB" id="A0A0F4YT33"/>
<comment type="similarity">
    <text evidence="2">Belongs to the mitochondrion-specific ribosomal protein mL50 family.</text>
</comment>
<feature type="region of interest" description="Disordered" evidence="7">
    <location>
        <begin position="241"/>
        <end position="283"/>
    </location>
</feature>
<sequence>MRPAVRLLQPLEAPSLQLSKSLYVCSNCRQDFLPRASPSPQTTRRNASGNVPFTEKVRRKLWGTDNPPGLKDPYGGEGVIEKAIRKRTQGDVEQKQEPEPEKEVEQLSETQAEIAPPQEYTPATTWDGLERVGHLGRWSDFPPTEADEYVGFVSNRKLVKKEYLHLAAHQTAVELCLMHELNKPLTRVCDIIEHEKSVFKMIWKCKIQPTEDSGSLTGRLVFANQSHKDTLYYVFEQVGRDPEPEPEAASKEASSEEAAEDADAVEEEQPEEVEQPRRSPGLPFFGIQKVRDTGFMSITLNDPATKFAFLKRFAQLTGYHFPDPVVSSITSVKQAIEYLQGIINPPPKKLAEQLVKKDSLKNLPNVKIYTKRYTRSHEDEELGRKKVIEAELRQYIPIEDEIPQKLLRKRLCSVLVGIVIVKEKKILSS</sequence>
<feature type="compositionally biased region" description="Basic and acidic residues" evidence="7">
    <location>
        <begin position="87"/>
        <end position="105"/>
    </location>
</feature>
<evidence type="ECO:0000256" key="7">
    <source>
        <dbReference type="SAM" id="MobiDB-lite"/>
    </source>
</evidence>
<accession>A0A0F4YT33</accession>
<keyword evidence="9" id="KW-1185">Reference proteome</keyword>
<dbReference type="GO" id="GO:1990904">
    <property type="term" value="C:ribonucleoprotein complex"/>
    <property type="evidence" value="ECO:0007669"/>
    <property type="project" value="UniProtKB-KW"/>
</dbReference>
<dbReference type="InterPro" id="IPR018305">
    <property type="entry name" value="Ribosomal_m50"/>
</dbReference>
<dbReference type="GO" id="GO:0005840">
    <property type="term" value="C:ribosome"/>
    <property type="evidence" value="ECO:0007669"/>
    <property type="project" value="UniProtKB-KW"/>
</dbReference>
<feature type="compositionally biased region" description="Acidic residues" evidence="7">
    <location>
        <begin position="255"/>
        <end position="273"/>
    </location>
</feature>
<dbReference type="GeneID" id="25317098"/>
<dbReference type="OrthoDB" id="6220758at2759"/>
<comment type="subcellular location">
    <subcellularLocation>
        <location evidence="1">Mitochondrion</location>
    </subcellularLocation>
</comment>
<evidence type="ECO:0000256" key="3">
    <source>
        <dbReference type="ARBA" id="ARBA00022980"/>
    </source>
</evidence>
<evidence type="ECO:0000256" key="5">
    <source>
        <dbReference type="ARBA" id="ARBA00023274"/>
    </source>
</evidence>
<evidence type="ECO:0000256" key="1">
    <source>
        <dbReference type="ARBA" id="ARBA00004173"/>
    </source>
</evidence>
<keyword evidence="5" id="KW-0687">Ribonucleoprotein</keyword>
<evidence type="ECO:0000313" key="9">
    <source>
        <dbReference type="Proteomes" id="UP000053958"/>
    </source>
</evidence>
<evidence type="ECO:0000256" key="6">
    <source>
        <dbReference type="ARBA" id="ARBA00035183"/>
    </source>
</evidence>
<dbReference type="EMBL" id="LASV01000193">
    <property type="protein sequence ID" value="KKA21245.1"/>
    <property type="molecule type" value="Genomic_DNA"/>
</dbReference>
<feature type="compositionally biased region" description="Basic and acidic residues" evidence="7">
    <location>
        <begin position="241"/>
        <end position="254"/>
    </location>
</feature>
<protein>
    <recommendedName>
        <fullName evidence="6">Large ribosomal subunit protein mL50</fullName>
    </recommendedName>
</protein>
<dbReference type="Pfam" id="PF10501">
    <property type="entry name" value="Ribosomal_L50"/>
    <property type="match status" value="1"/>
</dbReference>
<gene>
    <name evidence="8" type="ORF">T310_4751</name>
</gene>